<feature type="transmembrane region" description="Helical" evidence="1">
    <location>
        <begin position="46"/>
        <end position="64"/>
    </location>
</feature>
<gene>
    <name evidence="2" type="ORF">JFN90_10405</name>
</gene>
<feature type="transmembrane region" description="Helical" evidence="1">
    <location>
        <begin position="21"/>
        <end position="40"/>
    </location>
</feature>
<proteinExistence type="predicted"/>
<keyword evidence="3" id="KW-1185">Reference proteome</keyword>
<sequence>MTRVNENEGGVAKAVRSRWPSLCALLALGGLYAALPSSLLLGGPRWLLLAIVSVLAVPLVVTHYKGAHDTNQVIGFLLNGVVTATMIISLVLLIRALPLHLEKPQELLQSAAALWLPNILVFASWYWRLDAGGPHHRAQRQEHLNGAFLFPQMTLPPERKHAAGLHEWTPNFVDYLFLAFNTSTAFSPTDVPVLSRWAKVLMMLQSMISLLVIALLAARAVNIL</sequence>
<evidence type="ECO:0000256" key="1">
    <source>
        <dbReference type="SAM" id="Phobius"/>
    </source>
</evidence>
<name>A0ABS0YRJ4_9BACT</name>
<keyword evidence="1" id="KW-1133">Transmembrane helix</keyword>
<protein>
    <recommendedName>
        <fullName evidence="4">DUF1345 domain-containing protein</fullName>
    </recommendedName>
</protein>
<feature type="transmembrane region" description="Helical" evidence="1">
    <location>
        <begin position="107"/>
        <end position="127"/>
    </location>
</feature>
<evidence type="ECO:0008006" key="4">
    <source>
        <dbReference type="Google" id="ProtNLM"/>
    </source>
</evidence>
<accession>A0ABS0YRJ4</accession>
<dbReference type="EMBL" id="JAEMHK010000007">
    <property type="protein sequence ID" value="MBJ6800548.1"/>
    <property type="molecule type" value="Genomic_DNA"/>
</dbReference>
<organism evidence="2 3">
    <name type="scientific">Geomonas propionica</name>
    <dbReference type="NCBI Taxonomy" id="2798582"/>
    <lineage>
        <taxon>Bacteria</taxon>
        <taxon>Pseudomonadati</taxon>
        <taxon>Thermodesulfobacteriota</taxon>
        <taxon>Desulfuromonadia</taxon>
        <taxon>Geobacterales</taxon>
        <taxon>Geobacteraceae</taxon>
        <taxon>Geomonas</taxon>
    </lineage>
</organism>
<comment type="caution">
    <text evidence="2">The sequence shown here is derived from an EMBL/GenBank/DDBJ whole genome shotgun (WGS) entry which is preliminary data.</text>
</comment>
<evidence type="ECO:0000313" key="2">
    <source>
        <dbReference type="EMBL" id="MBJ6800548.1"/>
    </source>
</evidence>
<dbReference type="SUPFAM" id="SSF81324">
    <property type="entry name" value="Voltage-gated potassium channels"/>
    <property type="match status" value="1"/>
</dbReference>
<dbReference type="Proteomes" id="UP000641025">
    <property type="component" value="Unassembled WGS sequence"/>
</dbReference>
<keyword evidence="1" id="KW-0812">Transmembrane</keyword>
<keyword evidence="1" id="KW-0472">Membrane</keyword>
<dbReference type="RefSeq" id="WP_199395059.1">
    <property type="nucleotide sequence ID" value="NZ_JAEMHK010000007.1"/>
</dbReference>
<reference evidence="2 3" key="1">
    <citation type="submission" date="2020-12" db="EMBL/GenBank/DDBJ databases">
        <title>Geomonas sp. Red259, isolated from paddy soil.</title>
        <authorList>
            <person name="Xu Z."/>
            <person name="Zhang Z."/>
            <person name="Masuda Y."/>
            <person name="Itoh H."/>
            <person name="Senoo K."/>
        </authorList>
    </citation>
    <scope>NUCLEOTIDE SEQUENCE [LARGE SCALE GENOMIC DNA]</scope>
    <source>
        <strain evidence="2 3">Red259</strain>
    </source>
</reference>
<feature type="transmembrane region" description="Helical" evidence="1">
    <location>
        <begin position="200"/>
        <end position="221"/>
    </location>
</feature>
<evidence type="ECO:0000313" key="3">
    <source>
        <dbReference type="Proteomes" id="UP000641025"/>
    </source>
</evidence>
<feature type="transmembrane region" description="Helical" evidence="1">
    <location>
        <begin position="76"/>
        <end position="95"/>
    </location>
</feature>